<proteinExistence type="predicted"/>
<protein>
    <recommendedName>
        <fullName evidence="4">Tumor necrosis factor receptor family protein</fullName>
    </recommendedName>
</protein>
<organism evidence="2 3">
    <name type="scientific">Cardamine amara subsp. amara</name>
    <dbReference type="NCBI Taxonomy" id="228776"/>
    <lineage>
        <taxon>Eukaryota</taxon>
        <taxon>Viridiplantae</taxon>
        <taxon>Streptophyta</taxon>
        <taxon>Embryophyta</taxon>
        <taxon>Tracheophyta</taxon>
        <taxon>Spermatophyta</taxon>
        <taxon>Magnoliopsida</taxon>
        <taxon>eudicotyledons</taxon>
        <taxon>Gunneridae</taxon>
        <taxon>Pentapetalae</taxon>
        <taxon>rosids</taxon>
        <taxon>malvids</taxon>
        <taxon>Brassicales</taxon>
        <taxon>Brassicaceae</taxon>
        <taxon>Cardamineae</taxon>
        <taxon>Cardamine</taxon>
    </lineage>
</organism>
<evidence type="ECO:0000256" key="1">
    <source>
        <dbReference type="SAM" id="MobiDB-lite"/>
    </source>
</evidence>
<dbReference type="PANTHER" id="PTHR35110:SF1">
    <property type="entry name" value="EXPRESSED PROTEIN"/>
    <property type="match status" value="1"/>
</dbReference>
<dbReference type="EMBL" id="JBANAX010000259">
    <property type="protein sequence ID" value="KAL1216821.1"/>
    <property type="molecule type" value="Genomic_DNA"/>
</dbReference>
<dbReference type="AlphaFoldDB" id="A0ABD1BD27"/>
<dbReference type="PANTHER" id="PTHR35110">
    <property type="entry name" value="EXPRESSED PROTEIN"/>
    <property type="match status" value="1"/>
</dbReference>
<feature type="region of interest" description="Disordered" evidence="1">
    <location>
        <begin position="129"/>
        <end position="153"/>
    </location>
</feature>
<gene>
    <name evidence="2" type="ORF">V5N11_025311</name>
</gene>
<feature type="compositionally biased region" description="Low complexity" evidence="1">
    <location>
        <begin position="129"/>
        <end position="139"/>
    </location>
</feature>
<dbReference type="Proteomes" id="UP001558713">
    <property type="component" value="Unassembled WGS sequence"/>
</dbReference>
<name>A0ABD1BD27_CARAN</name>
<reference evidence="2 3" key="1">
    <citation type="submission" date="2024-04" db="EMBL/GenBank/DDBJ databases">
        <title>Genome assembly C_amara_ONT_v2.</title>
        <authorList>
            <person name="Yant L."/>
            <person name="Moore C."/>
            <person name="Slenker M."/>
        </authorList>
    </citation>
    <scope>NUCLEOTIDE SEQUENCE [LARGE SCALE GENOMIC DNA]</scope>
    <source>
        <tissue evidence="2">Leaf</tissue>
    </source>
</reference>
<evidence type="ECO:0000313" key="3">
    <source>
        <dbReference type="Proteomes" id="UP001558713"/>
    </source>
</evidence>
<sequence>MWFAGGGGGGGLRKLCRASAVLDNEMSYNSLLVRYMSRERAVNVRKINPKVPIQEAYAISNSLYDLFKQHGPLSVPNTWLRAQEAGVSGLNSKTHMKLLLKWMRGKKMLKLICNQVGSSKKFFHAVVPEDPQQDQQEVPATEKHKPTFKKRSK</sequence>
<comment type="caution">
    <text evidence="2">The sequence shown here is derived from an EMBL/GenBank/DDBJ whole genome shotgun (WGS) entry which is preliminary data.</text>
</comment>
<evidence type="ECO:0008006" key="4">
    <source>
        <dbReference type="Google" id="ProtNLM"/>
    </source>
</evidence>
<accession>A0ABD1BD27</accession>
<evidence type="ECO:0000313" key="2">
    <source>
        <dbReference type="EMBL" id="KAL1216821.1"/>
    </source>
</evidence>
<keyword evidence="3" id="KW-1185">Reference proteome</keyword>